<sequence>VTTGPVTVPYVLAIGIGFSTAVGAPEGFGMLTIMSVGPIISVLATSLLKRPVAAAAKGLARISKMSVQRVSRTLHTLSTRGSSGEVDFAAALRAQPELMDAAKLTPAQLERLARPPPMQAIEEQSALGAAGGSATAAAGGSATGAAGGGAAGGKA</sequence>
<comment type="caution">
    <text evidence="3">The sequence shown here is derived from an EMBL/GenBank/DDBJ whole genome shotgun (WGS) entry which is preliminary data.</text>
</comment>
<evidence type="ECO:0000313" key="3">
    <source>
        <dbReference type="EMBL" id="GBG00051.1"/>
    </source>
</evidence>
<evidence type="ECO:0000256" key="1">
    <source>
        <dbReference type="SAM" id="MobiDB-lite"/>
    </source>
</evidence>
<keyword evidence="4" id="KW-1185">Reference proteome</keyword>
<feature type="region of interest" description="Disordered" evidence="1">
    <location>
        <begin position="132"/>
        <end position="155"/>
    </location>
</feature>
<feature type="transmembrane region" description="Helical" evidence="2">
    <location>
        <begin position="28"/>
        <end position="48"/>
    </location>
</feature>
<keyword evidence="2" id="KW-0812">Transmembrane</keyword>
<dbReference type="AlphaFoldDB" id="A0A2V0PPS0"/>
<protein>
    <submittedName>
        <fullName evidence="3">Uncharacterized protein</fullName>
    </submittedName>
</protein>
<dbReference type="EMBL" id="BDRX01000188">
    <property type="protein sequence ID" value="GBG00051.1"/>
    <property type="molecule type" value="Genomic_DNA"/>
</dbReference>
<keyword evidence="2" id="KW-0472">Membrane</keyword>
<feature type="non-terminal residue" evidence="3">
    <location>
        <position position="1"/>
    </location>
</feature>
<reference evidence="3 4" key="1">
    <citation type="journal article" date="2018" name="Sci. Rep.">
        <title>Raphidocelis subcapitata (=Pseudokirchneriella subcapitata) provides an insight into genome evolution and environmental adaptations in the Sphaeropleales.</title>
        <authorList>
            <person name="Suzuki S."/>
            <person name="Yamaguchi H."/>
            <person name="Nakajima N."/>
            <person name="Kawachi M."/>
        </authorList>
    </citation>
    <scope>NUCLEOTIDE SEQUENCE [LARGE SCALE GENOMIC DNA]</scope>
    <source>
        <strain evidence="3 4">NIES-35</strain>
    </source>
</reference>
<proteinExistence type="predicted"/>
<gene>
    <name evidence="3" type="ORF">Rsub_12876</name>
</gene>
<dbReference type="OrthoDB" id="10262936at2759"/>
<dbReference type="Proteomes" id="UP000247498">
    <property type="component" value="Unassembled WGS sequence"/>
</dbReference>
<name>A0A2V0PPS0_9CHLO</name>
<evidence type="ECO:0000313" key="4">
    <source>
        <dbReference type="Proteomes" id="UP000247498"/>
    </source>
</evidence>
<dbReference type="Pfam" id="PF07556">
    <property type="entry name" value="DUF1538"/>
    <property type="match status" value="1"/>
</dbReference>
<dbReference type="InterPro" id="IPR011435">
    <property type="entry name" value="UmpAB"/>
</dbReference>
<keyword evidence="2" id="KW-1133">Transmembrane helix</keyword>
<organism evidence="3 4">
    <name type="scientific">Raphidocelis subcapitata</name>
    <dbReference type="NCBI Taxonomy" id="307507"/>
    <lineage>
        <taxon>Eukaryota</taxon>
        <taxon>Viridiplantae</taxon>
        <taxon>Chlorophyta</taxon>
        <taxon>core chlorophytes</taxon>
        <taxon>Chlorophyceae</taxon>
        <taxon>CS clade</taxon>
        <taxon>Sphaeropleales</taxon>
        <taxon>Selenastraceae</taxon>
        <taxon>Raphidocelis</taxon>
    </lineage>
</organism>
<evidence type="ECO:0000256" key="2">
    <source>
        <dbReference type="SAM" id="Phobius"/>
    </source>
</evidence>
<accession>A0A2V0PPS0</accession>
<dbReference type="InParanoid" id="A0A2V0PPS0"/>
<feature type="compositionally biased region" description="Gly residues" evidence="1">
    <location>
        <begin position="141"/>
        <end position="155"/>
    </location>
</feature>
<dbReference type="STRING" id="307507.A0A2V0PPS0"/>